<dbReference type="GO" id="GO:0005975">
    <property type="term" value="P:carbohydrate metabolic process"/>
    <property type="evidence" value="ECO:0007669"/>
    <property type="project" value="InterPro"/>
</dbReference>
<dbReference type="InterPro" id="IPR004193">
    <property type="entry name" value="Glyco_hydro_13_N"/>
</dbReference>
<evidence type="ECO:0000256" key="3">
    <source>
        <dbReference type="ARBA" id="ARBA00022528"/>
    </source>
</evidence>
<dbReference type="Gene3D" id="3.20.20.80">
    <property type="entry name" value="Glycosidases"/>
    <property type="match status" value="1"/>
</dbReference>
<accession>A0A3M7KY87</accession>
<dbReference type="AlphaFoldDB" id="A0A3M7KY87"/>
<dbReference type="SUPFAM" id="SSF51011">
    <property type="entry name" value="Glycosyl hydrolase domain"/>
    <property type="match status" value="1"/>
</dbReference>
<dbReference type="InterPro" id="IPR044505">
    <property type="entry name" value="GlgX_Isoamylase_N_E_set"/>
</dbReference>
<dbReference type="InterPro" id="IPR048650">
    <property type="entry name" value="ISOA1-3-like_C"/>
</dbReference>
<proteinExistence type="inferred from homology"/>
<dbReference type="InterPro" id="IPR017853">
    <property type="entry name" value="GH"/>
</dbReference>
<gene>
    <name evidence="11" type="ORF">APUTEX25_000287</name>
</gene>
<dbReference type="SUPFAM" id="SSF81296">
    <property type="entry name" value="E set domains"/>
    <property type="match status" value="1"/>
</dbReference>
<evidence type="ECO:0000259" key="10">
    <source>
        <dbReference type="SMART" id="SM00642"/>
    </source>
</evidence>
<keyword evidence="6" id="KW-0809">Transit peptide</keyword>
<evidence type="ECO:0000313" key="11">
    <source>
        <dbReference type="EMBL" id="RMZ54770.1"/>
    </source>
</evidence>
<dbReference type="Pfam" id="PF21156">
    <property type="entry name" value="ISOA1-3_C"/>
    <property type="match status" value="1"/>
</dbReference>
<feature type="compositionally biased region" description="Basic and acidic residues" evidence="9">
    <location>
        <begin position="559"/>
        <end position="570"/>
    </location>
</feature>
<evidence type="ECO:0000256" key="5">
    <source>
        <dbReference type="ARBA" id="ARBA00022801"/>
    </source>
</evidence>
<feature type="compositionally biased region" description="Low complexity" evidence="9">
    <location>
        <begin position="394"/>
        <end position="404"/>
    </location>
</feature>
<dbReference type="FunFam" id="3.20.20.80:FF:000054">
    <property type="entry name" value="Glycogen debranching enzyme"/>
    <property type="match status" value="1"/>
</dbReference>
<evidence type="ECO:0000256" key="1">
    <source>
        <dbReference type="ARBA" id="ARBA00004229"/>
    </source>
</evidence>
<dbReference type="Gene3D" id="2.60.40.1180">
    <property type="entry name" value="Golgi alpha-mannosidase II"/>
    <property type="match status" value="1"/>
</dbReference>
<dbReference type="InterPro" id="IPR013780">
    <property type="entry name" value="Glyco_hydro_b"/>
</dbReference>
<dbReference type="EC" id="3.2.1.68" evidence="8"/>
<dbReference type="InterPro" id="IPR014756">
    <property type="entry name" value="Ig_E-set"/>
</dbReference>
<dbReference type="Proteomes" id="UP000279271">
    <property type="component" value="Unassembled WGS sequence"/>
</dbReference>
<dbReference type="InterPro" id="IPR013783">
    <property type="entry name" value="Ig-like_fold"/>
</dbReference>
<dbReference type="SUPFAM" id="SSF51445">
    <property type="entry name" value="(Trans)glycosidases"/>
    <property type="match status" value="1"/>
</dbReference>
<comment type="catalytic activity">
    <reaction evidence="7">
        <text>Hydrolysis of (1-&gt;6)-alpha-D-glucosidic branch linkages in glycogen, amylopectin and their beta-limit dextrins.</text>
        <dbReference type="EC" id="3.2.1.68"/>
    </reaction>
</comment>
<evidence type="ECO:0000313" key="12">
    <source>
        <dbReference type="Proteomes" id="UP000279271"/>
    </source>
</evidence>
<dbReference type="InterPro" id="IPR006047">
    <property type="entry name" value="GH13_cat_dom"/>
</dbReference>
<evidence type="ECO:0000256" key="8">
    <source>
        <dbReference type="ARBA" id="ARBA00066531"/>
    </source>
</evidence>
<sequence length="795" mass="84264">MTNRQSPDMHTEAGFPLPLGASWTEATGAVNFAVYSSAATSMFLCLSTPADHALGRLTWEIAFDPIVNRTGDTWHLAVVGLDSNLLYGFKVEPCGSFSELDSGTAGAKPRSHVLLDPHARTVVNGRTRFGQLGPQDVEYGSPGVYGTGPTWPLTLAALPHAAPAKPFDWEGDRPLGRPMEDLVIYEMHVRGFTAHTSSGVEAPGTYSGVIEKLDYLQDLGINAVELLPIHEFNELEYYDGGSPARYNFWGYSTLAFQALMARYAASDAATEFKQLVKACHQRGIEVILDVVFNHTAEGSEAGPTLSFRGLDNTTYYMLAPGGQCYNYSGCGNTLNCNHPVVSAFILDCLRTWVLDFHVDGFRFDLGSILTRAPSMWTRPKGCGGGGKHEDAARGEAAGARMSGATSPPPPQGPRHMDAGAGSATGTPLSDPGLIEAISTDPVLARTKLIAEAWDCGGLVQVGAFPHYAGRWSEWNGRFRDAARAFLKGSPGAHAGAFAAALCASPDVFLHAAPEGDWWGRGPGAAWRGGRGPAASVNLVTAHDGFSLADLVAYNEKHNEANGEGGRDGETHNLSWNCGEEGPTRDPGVAGLRARQARNHAAALLLAQGVPMLVQGDECGHSKGGNNNTYCHDSPLNWLDWRAASADEGGLARFVRALLALRAAHPALREKGWRGGGDLVWHGPVAGEEPGWGEDGRFVAFSLPESDGGGLYVAFNAGHGAVTAALPARAGRVWEVALDSGRAPPFDVLTADSALSADQVHAVRAAGEPWRRAGVLPMLPYSCAVCVSVPDPLTSA</sequence>
<evidence type="ECO:0000256" key="9">
    <source>
        <dbReference type="SAM" id="MobiDB-lite"/>
    </source>
</evidence>
<evidence type="ECO:0000256" key="7">
    <source>
        <dbReference type="ARBA" id="ARBA00051664"/>
    </source>
</evidence>
<comment type="subcellular location">
    <subcellularLocation>
        <location evidence="1">Plastid</location>
        <location evidence="1">Chloroplast</location>
    </subcellularLocation>
</comment>
<dbReference type="Pfam" id="PF00128">
    <property type="entry name" value="Alpha-amylase"/>
    <property type="match status" value="1"/>
</dbReference>
<reference evidence="12" key="1">
    <citation type="journal article" date="2018" name="Algal Res.">
        <title>Characterization of plant carbon substrate utilization by Auxenochlorella protothecoides.</title>
        <authorList>
            <person name="Vogler B.W."/>
            <person name="Starkenburg S.R."/>
            <person name="Sudasinghe N."/>
            <person name="Schambach J.Y."/>
            <person name="Rollin J.A."/>
            <person name="Pattathil S."/>
            <person name="Barry A.N."/>
        </authorList>
    </citation>
    <scope>NUCLEOTIDE SEQUENCE [LARGE SCALE GENOMIC DNA]</scope>
    <source>
        <strain evidence="12">UTEX 25</strain>
    </source>
</reference>
<evidence type="ECO:0000256" key="2">
    <source>
        <dbReference type="ARBA" id="ARBA00008061"/>
    </source>
</evidence>
<dbReference type="Pfam" id="PF02922">
    <property type="entry name" value="CBM_48"/>
    <property type="match status" value="1"/>
</dbReference>
<comment type="caution">
    <text evidence="11">The sequence shown here is derived from an EMBL/GenBank/DDBJ whole genome shotgun (WGS) entry which is preliminary data.</text>
</comment>
<organism evidence="11 12">
    <name type="scientific">Auxenochlorella protothecoides</name>
    <name type="common">Green microalga</name>
    <name type="synonym">Chlorella protothecoides</name>
    <dbReference type="NCBI Taxonomy" id="3075"/>
    <lineage>
        <taxon>Eukaryota</taxon>
        <taxon>Viridiplantae</taxon>
        <taxon>Chlorophyta</taxon>
        <taxon>core chlorophytes</taxon>
        <taxon>Trebouxiophyceae</taxon>
        <taxon>Chlorellales</taxon>
        <taxon>Chlorellaceae</taxon>
        <taxon>Auxenochlorella</taxon>
    </lineage>
</organism>
<feature type="region of interest" description="Disordered" evidence="9">
    <location>
        <begin position="379"/>
        <end position="431"/>
    </location>
</feature>
<feature type="region of interest" description="Disordered" evidence="9">
    <location>
        <begin position="559"/>
        <end position="587"/>
    </location>
</feature>
<dbReference type="EMBL" id="QOKY01000172">
    <property type="protein sequence ID" value="RMZ54770.1"/>
    <property type="molecule type" value="Genomic_DNA"/>
</dbReference>
<dbReference type="GO" id="GO:0009507">
    <property type="term" value="C:chloroplast"/>
    <property type="evidence" value="ECO:0007669"/>
    <property type="project" value="UniProtKB-SubCell"/>
</dbReference>
<dbReference type="CDD" id="cd02856">
    <property type="entry name" value="E_set_GDE_Isoamylase_N"/>
    <property type="match status" value="1"/>
</dbReference>
<dbReference type="SMART" id="SM00642">
    <property type="entry name" value="Aamy"/>
    <property type="match status" value="1"/>
</dbReference>
<evidence type="ECO:0000256" key="4">
    <source>
        <dbReference type="ARBA" id="ARBA00022640"/>
    </source>
</evidence>
<dbReference type="CDD" id="cd11326">
    <property type="entry name" value="AmyAc_Glg_debranch"/>
    <property type="match status" value="1"/>
</dbReference>
<comment type="similarity">
    <text evidence="2">Belongs to the glycosyl hydrolase 13 family.</text>
</comment>
<keyword evidence="3" id="KW-0150">Chloroplast</keyword>
<name>A0A3M7KY87_AUXPR</name>
<evidence type="ECO:0000256" key="6">
    <source>
        <dbReference type="ARBA" id="ARBA00022946"/>
    </source>
</evidence>
<dbReference type="Gene3D" id="2.60.40.10">
    <property type="entry name" value="Immunoglobulins"/>
    <property type="match status" value="1"/>
</dbReference>
<protein>
    <recommendedName>
        <fullName evidence="8">isoamylase</fullName>
        <ecNumber evidence="8">3.2.1.68</ecNumber>
    </recommendedName>
</protein>
<dbReference type="PANTHER" id="PTHR43002">
    <property type="entry name" value="GLYCOGEN DEBRANCHING ENZYME"/>
    <property type="match status" value="1"/>
</dbReference>
<dbReference type="GO" id="GO:0019156">
    <property type="term" value="F:isoamylase activity"/>
    <property type="evidence" value="ECO:0007669"/>
    <property type="project" value="UniProtKB-EC"/>
</dbReference>
<keyword evidence="5" id="KW-0378">Hydrolase</keyword>
<feature type="domain" description="Glycosyl hydrolase family 13 catalytic" evidence="10">
    <location>
        <begin position="186"/>
        <end position="661"/>
    </location>
</feature>
<keyword evidence="4" id="KW-0934">Plastid</keyword>